<feature type="transmembrane region" description="Helical" evidence="1">
    <location>
        <begin position="121"/>
        <end position="139"/>
    </location>
</feature>
<accession>A0ABW5ALH9</accession>
<dbReference type="RefSeq" id="WP_378478197.1">
    <property type="nucleotide sequence ID" value="NZ_JBHUIW010000013.1"/>
</dbReference>
<protein>
    <submittedName>
        <fullName evidence="2">Uncharacterized protein</fullName>
    </submittedName>
</protein>
<feature type="transmembrane region" description="Helical" evidence="1">
    <location>
        <begin position="35"/>
        <end position="56"/>
    </location>
</feature>
<feature type="transmembrane region" description="Helical" evidence="1">
    <location>
        <begin position="178"/>
        <end position="197"/>
    </location>
</feature>
<feature type="transmembrane region" description="Helical" evidence="1">
    <location>
        <begin position="6"/>
        <end position="28"/>
    </location>
</feature>
<comment type="caution">
    <text evidence="2">The sequence shown here is derived from an EMBL/GenBank/DDBJ whole genome shotgun (WGS) entry which is preliminary data.</text>
</comment>
<keyword evidence="1" id="KW-0472">Membrane</keyword>
<sequence length="264" mass="27174">MSPDLALLLPLASKMAITALIVVVATLAAERAGPVLGAMIATLPTSTGPAYVFLALAHDADFIAAAGLSSFVANIANGAFALVYVHVAQRHGILASALAALSGWFAAALVVQAVAWTTVPAMIVTYGVLIVCVLAAARFRHAKMPMARRRWYDIPARAVTVASLVGFVVTASSWLGTAFTGLFSAFPVVLLSFVIILQSRLGGPASAAILANALLGLIGFSSACLSIHLAVPLLGVWPGLATALAVAIGFNLAVLLIRRPRRVA</sequence>
<gene>
    <name evidence="2" type="ORF">ACFSOX_12765</name>
</gene>
<name>A0ABW5ALH9_9BRAD</name>
<keyword evidence="1" id="KW-0812">Transmembrane</keyword>
<keyword evidence="1" id="KW-1133">Transmembrane helix</keyword>
<feature type="transmembrane region" description="Helical" evidence="1">
    <location>
        <begin position="237"/>
        <end position="257"/>
    </location>
</feature>
<feature type="transmembrane region" description="Helical" evidence="1">
    <location>
        <begin position="62"/>
        <end position="85"/>
    </location>
</feature>
<proteinExistence type="predicted"/>
<keyword evidence="3" id="KW-1185">Reference proteome</keyword>
<dbReference type="Proteomes" id="UP001597314">
    <property type="component" value="Unassembled WGS sequence"/>
</dbReference>
<feature type="transmembrane region" description="Helical" evidence="1">
    <location>
        <begin position="209"/>
        <end position="231"/>
    </location>
</feature>
<feature type="transmembrane region" description="Helical" evidence="1">
    <location>
        <begin position="92"/>
        <end position="115"/>
    </location>
</feature>
<reference evidence="3" key="1">
    <citation type="journal article" date="2019" name="Int. J. Syst. Evol. Microbiol.">
        <title>The Global Catalogue of Microorganisms (GCM) 10K type strain sequencing project: providing services to taxonomists for standard genome sequencing and annotation.</title>
        <authorList>
            <consortium name="The Broad Institute Genomics Platform"/>
            <consortium name="The Broad Institute Genome Sequencing Center for Infectious Disease"/>
            <person name="Wu L."/>
            <person name="Ma J."/>
        </authorList>
    </citation>
    <scope>NUCLEOTIDE SEQUENCE [LARGE SCALE GENOMIC DNA]</scope>
    <source>
        <strain evidence="3">CGMCC 1.6774</strain>
    </source>
</reference>
<feature type="transmembrane region" description="Helical" evidence="1">
    <location>
        <begin position="151"/>
        <end position="172"/>
    </location>
</feature>
<evidence type="ECO:0000256" key="1">
    <source>
        <dbReference type="SAM" id="Phobius"/>
    </source>
</evidence>
<evidence type="ECO:0000313" key="3">
    <source>
        <dbReference type="Proteomes" id="UP001597314"/>
    </source>
</evidence>
<evidence type="ECO:0000313" key="2">
    <source>
        <dbReference type="EMBL" id="MFD2183026.1"/>
    </source>
</evidence>
<dbReference type="EMBL" id="JBHUIW010000013">
    <property type="protein sequence ID" value="MFD2183026.1"/>
    <property type="molecule type" value="Genomic_DNA"/>
</dbReference>
<organism evidence="2 3">
    <name type="scientific">Rhodoplanes azumiensis</name>
    <dbReference type="NCBI Taxonomy" id="1897628"/>
    <lineage>
        <taxon>Bacteria</taxon>
        <taxon>Pseudomonadati</taxon>
        <taxon>Pseudomonadota</taxon>
        <taxon>Alphaproteobacteria</taxon>
        <taxon>Hyphomicrobiales</taxon>
        <taxon>Nitrobacteraceae</taxon>
        <taxon>Rhodoplanes</taxon>
    </lineage>
</organism>